<comment type="caution">
    <text evidence="7">The sequence shown here is derived from an EMBL/GenBank/DDBJ whole genome shotgun (WGS) entry which is preliminary data.</text>
</comment>
<dbReference type="Proteomes" id="UP001549363">
    <property type="component" value="Unassembled WGS sequence"/>
</dbReference>
<evidence type="ECO:0000256" key="3">
    <source>
        <dbReference type="ARBA" id="ARBA00022692"/>
    </source>
</evidence>
<keyword evidence="5 6" id="KW-0472">Membrane</keyword>
<feature type="transmembrane region" description="Helical" evidence="6">
    <location>
        <begin position="261"/>
        <end position="283"/>
    </location>
</feature>
<evidence type="ECO:0000256" key="2">
    <source>
        <dbReference type="ARBA" id="ARBA00009773"/>
    </source>
</evidence>
<keyword evidence="3 6" id="KW-0812">Transmembrane</keyword>
<gene>
    <name evidence="7" type="ORF">ABIA69_004060</name>
</gene>
<feature type="transmembrane region" description="Helical" evidence="6">
    <location>
        <begin position="204"/>
        <end position="221"/>
    </location>
</feature>
<feature type="transmembrane region" description="Helical" evidence="6">
    <location>
        <begin position="227"/>
        <end position="249"/>
    </location>
</feature>
<reference evidence="7 8" key="1">
    <citation type="submission" date="2024-06" db="EMBL/GenBank/DDBJ databases">
        <title>Sorghum-associated microbial communities from plants grown in Nebraska, USA.</title>
        <authorList>
            <person name="Schachtman D."/>
        </authorList>
    </citation>
    <scope>NUCLEOTIDE SEQUENCE [LARGE SCALE GENOMIC DNA]</scope>
    <source>
        <strain evidence="7 8">736</strain>
    </source>
</reference>
<evidence type="ECO:0000256" key="1">
    <source>
        <dbReference type="ARBA" id="ARBA00004141"/>
    </source>
</evidence>
<dbReference type="InterPro" id="IPR002549">
    <property type="entry name" value="AI-2E-like"/>
</dbReference>
<sequence length="353" mass="39761">MVDFFRSNGFKRFIILIGVAVALYLMWSMINLILLTFIITYLMNELSTSVTKRLRRIAPINEKAVIVTLYLLLVAGIVAVIYKYLPVVSQQITQLFNLIAAFNLNPNDNEIARYLAPTFEKIELGKYLEQGVDLTLTNLTNIGKVIMHVFIALILSLFILLEKKRITEFTAKFKDSKIGPLYDELTYFCKIFVRSFGKVIEAQFVIAAVNCVVSVIALYFMGFPHLIALGIMLFILGLIPVAGVIISLIPLSIIAYSIGGLMHIVYILIIVVVLHALEAYFLNPKLMSAKTNLPIFYTFIVILFSEHFLGVWGLIIGIPLFMFLLDILGVTSVPEVDLQKKVTVQDNKEKPID</sequence>
<feature type="transmembrane region" description="Helical" evidence="6">
    <location>
        <begin position="295"/>
        <end position="325"/>
    </location>
</feature>
<dbReference type="Pfam" id="PF01594">
    <property type="entry name" value="AI-2E_transport"/>
    <property type="match status" value="1"/>
</dbReference>
<dbReference type="PANTHER" id="PTHR21716">
    <property type="entry name" value="TRANSMEMBRANE PROTEIN"/>
    <property type="match status" value="1"/>
</dbReference>
<dbReference type="EMBL" id="JBEPSB010000026">
    <property type="protein sequence ID" value="MET4562869.1"/>
    <property type="molecule type" value="Genomic_DNA"/>
</dbReference>
<comment type="similarity">
    <text evidence="2">Belongs to the autoinducer-2 exporter (AI-2E) (TC 2.A.86) family.</text>
</comment>
<feature type="transmembrane region" description="Helical" evidence="6">
    <location>
        <begin position="142"/>
        <end position="161"/>
    </location>
</feature>
<feature type="transmembrane region" description="Helical" evidence="6">
    <location>
        <begin position="64"/>
        <end position="85"/>
    </location>
</feature>
<organism evidence="7 8">
    <name type="scientific">Lysinibacillus parviboronicapiens</name>
    <dbReference type="NCBI Taxonomy" id="436516"/>
    <lineage>
        <taxon>Bacteria</taxon>
        <taxon>Bacillati</taxon>
        <taxon>Bacillota</taxon>
        <taxon>Bacilli</taxon>
        <taxon>Bacillales</taxon>
        <taxon>Bacillaceae</taxon>
        <taxon>Lysinibacillus</taxon>
    </lineage>
</organism>
<protein>
    <submittedName>
        <fullName evidence="7">PurR-regulated permease PerM</fullName>
    </submittedName>
</protein>
<evidence type="ECO:0000256" key="5">
    <source>
        <dbReference type="ARBA" id="ARBA00023136"/>
    </source>
</evidence>
<keyword evidence="8" id="KW-1185">Reference proteome</keyword>
<dbReference type="PANTHER" id="PTHR21716:SF62">
    <property type="entry name" value="TRANSPORT PROTEIN YDBI-RELATED"/>
    <property type="match status" value="1"/>
</dbReference>
<proteinExistence type="inferred from homology"/>
<keyword evidence="4 6" id="KW-1133">Transmembrane helix</keyword>
<evidence type="ECO:0000256" key="4">
    <source>
        <dbReference type="ARBA" id="ARBA00022989"/>
    </source>
</evidence>
<dbReference type="RefSeq" id="WP_107924014.1">
    <property type="nucleotide sequence ID" value="NZ_CP073713.1"/>
</dbReference>
<accession>A0ABV2PPZ3</accession>
<evidence type="ECO:0000313" key="8">
    <source>
        <dbReference type="Proteomes" id="UP001549363"/>
    </source>
</evidence>
<name>A0ABV2PPZ3_9BACI</name>
<evidence type="ECO:0000313" key="7">
    <source>
        <dbReference type="EMBL" id="MET4562869.1"/>
    </source>
</evidence>
<feature type="transmembrane region" description="Helical" evidence="6">
    <location>
        <begin position="13"/>
        <end position="43"/>
    </location>
</feature>
<evidence type="ECO:0000256" key="6">
    <source>
        <dbReference type="SAM" id="Phobius"/>
    </source>
</evidence>
<comment type="subcellular location">
    <subcellularLocation>
        <location evidence="1">Membrane</location>
        <topology evidence="1">Multi-pass membrane protein</topology>
    </subcellularLocation>
</comment>